<reference evidence="1" key="1">
    <citation type="journal article" date="2012" name="Science">
        <title>Fermentation, hydrogen, and sulfur metabolism in multiple uncultivated bacterial phyla.</title>
        <authorList>
            <person name="Wrighton K.C."/>
            <person name="Thomas B.C."/>
            <person name="Sharon I."/>
            <person name="Miller C.S."/>
            <person name="Castelle C.J."/>
            <person name="VerBerkmoes N.C."/>
            <person name="Wilkins M.J."/>
            <person name="Hettich R.L."/>
            <person name="Lipton M.S."/>
            <person name="Williams K.H."/>
            <person name="Long P.E."/>
            <person name="Banfield J.F."/>
        </authorList>
    </citation>
    <scope>NUCLEOTIDE SEQUENCE [LARGE SCALE GENOMIC DNA]</scope>
</reference>
<organism evidence="1">
    <name type="scientific">uncultured bacterium</name>
    <name type="common">gcode 4</name>
    <dbReference type="NCBI Taxonomy" id="1234023"/>
    <lineage>
        <taxon>Bacteria</taxon>
        <taxon>environmental samples</taxon>
    </lineage>
</organism>
<accession>K1Z4K2</accession>
<comment type="caution">
    <text evidence="1">The sequence shown here is derived from an EMBL/GenBank/DDBJ whole genome shotgun (WGS) entry which is preliminary data.</text>
</comment>
<protein>
    <submittedName>
        <fullName evidence="1">Uncharacterized protein</fullName>
    </submittedName>
</protein>
<evidence type="ECO:0000313" key="1">
    <source>
        <dbReference type="EMBL" id="EKD44146.1"/>
    </source>
</evidence>
<dbReference type="AlphaFoldDB" id="K1Z4K2"/>
<sequence>MWNENLPQAHIEHRSDLIKQKEKRIFDDLVKQGFDKEYPTLRVDYIQDGVFAVWDNNDISYFCQDDWEAILNIWAVRTFEFVDTWEAVLGSWYFEKKEGGVYRLYRVLWLNENDKPILEKTPIDPYTKEYYQAWRNIDFNATILGKTLYKKNPTEMFTKAELEKEQKNILLDIKTWAILIEDLEVFLEQGKVTQEFFKKAVEKLVEEQLLLQCSDIRLDKVKQGITEEQLKRYFTKGYINAEIAKNCVFAVRARMNKQKERSAIGSNTGKKIEKMK</sequence>
<dbReference type="EMBL" id="AMFJ01028953">
    <property type="protein sequence ID" value="EKD44146.1"/>
    <property type="molecule type" value="Genomic_DNA"/>
</dbReference>
<proteinExistence type="predicted"/>
<gene>
    <name evidence="1" type="ORF">ACD_71C00222G0005</name>
</gene>
<name>K1Z4K2_9BACT</name>